<keyword evidence="3" id="KW-1185">Reference proteome</keyword>
<reference evidence="2" key="1">
    <citation type="submission" date="2022-07" db="EMBL/GenBank/DDBJ databases">
        <title>Chromosome-level genome of Muraenolepis orangiensis.</title>
        <authorList>
            <person name="Kim J."/>
        </authorList>
    </citation>
    <scope>NUCLEOTIDE SEQUENCE</scope>
    <source>
        <strain evidence="2">KU_S4_2022</strain>
        <tissue evidence="2">Muscle</tissue>
    </source>
</reference>
<organism evidence="2 3">
    <name type="scientific">Muraenolepis orangiensis</name>
    <name type="common">Patagonian moray cod</name>
    <dbReference type="NCBI Taxonomy" id="630683"/>
    <lineage>
        <taxon>Eukaryota</taxon>
        <taxon>Metazoa</taxon>
        <taxon>Chordata</taxon>
        <taxon>Craniata</taxon>
        <taxon>Vertebrata</taxon>
        <taxon>Euteleostomi</taxon>
        <taxon>Actinopterygii</taxon>
        <taxon>Neopterygii</taxon>
        <taxon>Teleostei</taxon>
        <taxon>Neoteleostei</taxon>
        <taxon>Acanthomorphata</taxon>
        <taxon>Zeiogadaria</taxon>
        <taxon>Gadariae</taxon>
        <taxon>Gadiformes</taxon>
        <taxon>Muraenolepidoidei</taxon>
        <taxon>Muraenolepididae</taxon>
        <taxon>Muraenolepis</taxon>
    </lineage>
</organism>
<accession>A0A9Q0ECY6</accession>
<comment type="caution">
    <text evidence="2">The sequence shown here is derived from an EMBL/GenBank/DDBJ whole genome shotgun (WGS) entry which is preliminary data.</text>
</comment>
<gene>
    <name evidence="2" type="ORF">NHX12_027001</name>
</gene>
<dbReference type="EMBL" id="JANIIK010000043">
    <property type="protein sequence ID" value="KAJ3604950.1"/>
    <property type="molecule type" value="Genomic_DNA"/>
</dbReference>
<evidence type="ECO:0000313" key="3">
    <source>
        <dbReference type="Proteomes" id="UP001148018"/>
    </source>
</evidence>
<dbReference type="Proteomes" id="UP001148018">
    <property type="component" value="Unassembled WGS sequence"/>
</dbReference>
<dbReference type="AlphaFoldDB" id="A0A9Q0ECY6"/>
<evidence type="ECO:0000313" key="2">
    <source>
        <dbReference type="EMBL" id="KAJ3604950.1"/>
    </source>
</evidence>
<feature type="compositionally biased region" description="Polar residues" evidence="1">
    <location>
        <begin position="1"/>
        <end position="15"/>
    </location>
</feature>
<evidence type="ECO:0000256" key="1">
    <source>
        <dbReference type="SAM" id="MobiDB-lite"/>
    </source>
</evidence>
<sequence>MQSPSQPAPSVTLTGTPLGPHWDPNPHRPLPSPGPHRDPTGTPTRTVRYPHRDPTGTPLGPQPAPSVTLTGTPLGPHWDPGPEEGVCPGGLSSV</sequence>
<protein>
    <submittedName>
        <fullName evidence="2">Uncharacterized protein</fullName>
    </submittedName>
</protein>
<name>A0A9Q0ECY6_9TELE</name>
<feature type="region of interest" description="Disordered" evidence="1">
    <location>
        <begin position="1"/>
        <end position="94"/>
    </location>
</feature>
<proteinExistence type="predicted"/>